<accession>A0A265E6D7</accession>
<evidence type="ECO:0000313" key="2">
    <source>
        <dbReference type="Proteomes" id="UP000216682"/>
    </source>
</evidence>
<organism evidence="1 2">
    <name type="scientific">Salinicoccus roseus</name>
    <dbReference type="NCBI Taxonomy" id="45670"/>
    <lineage>
        <taxon>Bacteria</taxon>
        <taxon>Bacillati</taxon>
        <taxon>Bacillota</taxon>
        <taxon>Bacilli</taxon>
        <taxon>Bacillales</taxon>
        <taxon>Staphylococcaceae</taxon>
        <taxon>Salinicoccus</taxon>
    </lineage>
</organism>
<reference evidence="1 2" key="1">
    <citation type="submission" date="2017-07" db="EMBL/GenBank/DDBJ databases">
        <title>Shotgun whole genome sequences of three halophilic bacterial isolates.</title>
        <authorList>
            <person name="Pozzo T."/>
            <person name="Higdon S.M."/>
            <person name="Quillaguaman J."/>
        </authorList>
    </citation>
    <scope>NUCLEOTIDE SEQUENCE [LARGE SCALE GENOMIC DNA]</scope>
    <source>
        <strain evidence="1 2">BU-1</strain>
    </source>
</reference>
<name>A0A265E6D7_9STAP</name>
<sequence>MTRSINCKNEKCNQYLNIEEIMRYGHPEGMGFKVACEACKQVNIFSTSELETHIEKTQDKIYQPSHYNQGIETISFIEQTIKDYPPEQAYLVGNTLKYLSRAPHKGSKEEDLKKARNYLNRAIEGEWFKEVKK</sequence>
<dbReference type="InterPro" id="IPR021739">
    <property type="entry name" value="SaV-like"/>
</dbReference>
<dbReference type="AlphaFoldDB" id="A0A265E6D7"/>
<protein>
    <recommendedName>
        <fullName evidence="3">DUF3310 domain-containing protein</fullName>
    </recommendedName>
</protein>
<gene>
    <name evidence="1" type="ORF">CFN03_08640</name>
</gene>
<dbReference type="Proteomes" id="UP000216682">
    <property type="component" value="Unassembled WGS sequence"/>
</dbReference>
<dbReference type="RefSeq" id="WP_094906656.1">
    <property type="nucleotide sequence ID" value="NZ_NPEZ01000003.1"/>
</dbReference>
<comment type="caution">
    <text evidence="1">The sequence shown here is derived from an EMBL/GenBank/DDBJ whole genome shotgun (WGS) entry which is preliminary data.</text>
</comment>
<dbReference type="EMBL" id="NPEZ01000003">
    <property type="protein sequence ID" value="OZT77133.1"/>
    <property type="molecule type" value="Genomic_DNA"/>
</dbReference>
<proteinExistence type="predicted"/>
<evidence type="ECO:0008006" key="3">
    <source>
        <dbReference type="Google" id="ProtNLM"/>
    </source>
</evidence>
<dbReference type="Pfam" id="PF11753">
    <property type="entry name" value="DUF3310"/>
    <property type="match status" value="1"/>
</dbReference>
<evidence type="ECO:0000313" key="1">
    <source>
        <dbReference type="EMBL" id="OZT77133.1"/>
    </source>
</evidence>